<dbReference type="Proteomes" id="UP000321080">
    <property type="component" value="Unassembled WGS sequence"/>
</dbReference>
<dbReference type="InterPro" id="IPR029044">
    <property type="entry name" value="Nucleotide-diphossugar_trans"/>
</dbReference>
<organism evidence="2 3">
    <name type="scientific">Seonamhaeicola maritimus</name>
    <dbReference type="NCBI Taxonomy" id="2591822"/>
    <lineage>
        <taxon>Bacteria</taxon>
        <taxon>Pseudomonadati</taxon>
        <taxon>Bacteroidota</taxon>
        <taxon>Flavobacteriia</taxon>
        <taxon>Flavobacteriales</taxon>
        <taxon>Flavobacteriaceae</taxon>
    </lineage>
</organism>
<evidence type="ECO:0000259" key="1">
    <source>
        <dbReference type="Pfam" id="PF00535"/>
    </source>
</evidence>
<gene>
    <name evidence="2" type="ORF">FUA22_02945</name>
</gene>
<reference evidence="2 3" key="1">
    <citation type="submission" date="2019-08" db="EMBL/GenBank/DDBJ databases">
        <title>Seonamhaeicola sediminis sp. nov., isolated from marine sediment.</title>
        <authorList>
            <person name="Cao W.R."/>
        </authorList>
    </citation>
    <scope>NUCLEOTIDE SEQUENCE [LARGE SCALE GENOMIC DNA]</scope>
    <source>
        <strain evidence="2 3">1505</strain>
    </source>
</reference>
<dbReference type="OrthoDB" id="396512at2"/>
<dbReference type="PANTHER" id="PTHR22916:SF3">
    <property type="entry name" value="UDP-GLCNAC:BETAGAL BETA-1,3-N-ACETYLGLUCOSAMINYLTRANSFERASE-LIKE PROTEIN 1"/>
    <property type="match status" value="1"/>
</dbReference>
<dbReference type="Pfam" id="PF00535">
    <property type="entry name" value="Glycos_transf_2"/>
    <property type="match status" value="1"/>
</dbReference>
<dbReference type="SUPFAM" id="SSF53448">
    <property type="entry name" value="Nucleotide-diphospho-sugar transferases"/>
    <property type="match status" value="1"/>
</dbReference>
<evidence type="ECO:0000313" key="2">
    <source>
        <dbReference type="EMBL" id="TXG38862.1"/>
    </source>
</evidence>
<dbReference type="EMBL" id="VRKQ01000008">
    <property type="protein sequence ID" value="TXG38862.1"/>
    <property type="molecule type" value="Genomic_DNA"/>
</dbReference>
<protein>
    <submittedName>
        <fullName evidence="2">Glycosyltransferase</fullName>
    </submittedName>
</protein>
<keyword evidence="3" id="KW-1185">Reference proteome</keyword>
<feature type="domain" description="Glycosyltransferase 2-like" evidence="1">
    <location>
        <begin position="10"/>
        <end position="126"/>
    </location>
</feature>
<dbReference type="InterPro" id="IPR001173">
    <property type="entry name" value="Glyco_trans_2-like"/>
</dbReference>
<keyword evidence="2" id="KW-0808">Transferase</keyword>
<dbReference type="AlphaFoldDB" id="A0A5C7GKR1"/>
<evidence type="ECO:0000313" key="3">
    <source>
        <dbReference type="Proteomes" id="UP000321080"/>
    </source>
</evidence>
<accession>A0A5C7GKR1</accession>
<name>A0A5C7GKR1_9FLAO</name>
<dbReference type="Gene3D" id="3.90.550.10">
    <property type="entry name" value="Spore Coat Polysaccharide Biosynthesis Protein SpsA, Chain A"/>
    <property type="match status" value="1"/>
</dbReference>
<dbReference type="PANTHER" id="PTHR22916">
    <property type="entry name" value="GLYCOSYLTRANSFERASE"/>
    <property type="match status" value="1"/>
</dbReference>
<comment type="caution">
    <text evidence="2">The sequence shown here is derived from an EMBL/GenBank/DDBJ whole genome shotgun (WGS) entry which is preliminary data.</text>
</comment>
<dbReference type="RefSeq" id="WP_147766343.1">
    <property type="nucleotide sequence ID" value="NZ_VRKQ01000008.1"/>
</dbReference>
<dbReference type="GO" id="GO:0016758">
    <property type="term" value="F:hexosyltransferase activity"/>
    <property type="evidence" value="ECO:0007669"/>
    <property type="project" value="UniProtKB-ARBA"/>
</dbReference>
<proteinExistence type="predicted"/>
<sequence length="293" mass="33718">MSHKTTPLVSICIPTYNGETFLEEALDSAISQSYPNIEVVVSDDASTDATLDIIKAYKHKTSIPISVYNHKPQGIGANWNHCVKQVKGDYIKFLFQDDLLHPECISKMMKMALSKPNVGLVYCKRHLLYSKTTPKIKDFMAFYGNLHTTWQSLKVEQGIMKGSSYLKDKNLLNAPKNKIGEPVAVLLKSTCFSEVGYFNEDLQQTLDYEYWYRIMKKYNIGFVNEVLVSFRLHDAQASVTNKAKAIPDHVLLYKSYYKNLFWHLHPKNKLKLLKLYHPLFKLLVSLKQKTNAR</sequence>